<accession>A0A2I3CQ47</accession>
<reference evidence="1 2" key="1">
    <citation type="journal article" date="2015" name="Genome Announc.">
        <title>Complete genome sequence of Vibrio alginolyticus ATCC 17749.</title>
        <authorList>
            <person name="Liu X.F."/>
            <person name="Cao Y."/>
            <person name="Zhang H.L."/>
            <person name="Chen Y.J."/>
            <person name="Hu C.J."/>
        </authorList>
    </citation>
    <scope>NUCLEOTIDE SEQUENCE [LARGE SCALE GENOMIC DNA]</scope>
    <source>
        <strain evidence="2">ATCC 17749 / DSM 2171 / NBRC 15630 / NCIMB 1903 / NCTC 12160 / XII-53</strain>
    </source>
</reference>
<proteinExistence type="predicted"/>
<dbReference type="KEGG" id="vag:N646_4043"/>
<dbReference type="AlphaFoldDB" id="A0A2I3CQ47"/>
<evidence type="ECO:0000313" key="2">
    <source>
        <dbReference type="Proteomes" id="UP000016714"/>
    </source>
</evidence>
<dbReference type="HOGENOM" id="CLU_3334695_0_0_6"/>
<dbReference type="Proteomes" id="UP000016714">
    <property type="component" value="Chromosome 2"/>
</dbReference>
<dbReference type="EMBL" id="CP006719">
    <property type="protein sequence ID" value="AGV19852.1"/>
    <property type="molecule type" value="Genomic_DNA"/>
</dbReference>
<evidence type="ECO:0000313" key="1">
    <source>
        <dbReference type="EMBL" id="AGV19852.1"/>
    </source>
</evidence>
<organism evidence="1 2">
    <name type="scientific">Vibrio alginolyticus (strain ATCC 17749 / DSM 2171 / NBRC 15630 / NCIMB 1903 / NCTC 12160 / XII-53)</name>
    <dbReference type="NCBI Taxonomy" id="1219076"/>
    <lineage>
        <taxon>Bacteria</taxon>
        <taxon>Pseudomonadati</taxon>
        <taxon>Pseudomonadota</taxon>
        <taxon>Gammaproteobacteria</taxon>
        <taxon>Vibrionales</taxon>
        <taxon>Vibrionaceae</taxon>
        <taxon>Vibrio</taxon>
    </lineage>
</organism>
<sequence length="38" mass="4404">MRVIRSENLMLKNQKVITDLPCVSSWLIGSFSSQRRIP</sequence>
<protein>
    <submittedName>
        <fullName evidence="1">Uncharacterized protein</fullName>
    </submittedName>
</protein>
<name>A0A2I3CQ47_VIBAX</name>
<gene>
    <name evidence="1" type="ORF">N646_4043</name>
</gene>